<comment type="caution">
    <text evidence="2">The sequence shown here is derived from an EMBL/GenBank/DDBJ whole genome shotgun (WGS) entry which is preliminary data.</text>
</comment>
<sequence>MPLVFKNVMAPSSDASLALFLTCNRSNEIDSSTCAIYRFELRALTTPQSNKLVKLDAKLVDILMHKLCEWHHAFCDKCRNDMHPCPGCEGPDRCAFYTTGETHCFWKKARYAEETPTSDTEHLEEEGAVTSVNPPLGHIEPQYPALYDTPQGTPYTVGSSGVDEEVTDSFTSTKDPQTTATSPGGLISGSASCFDYMFDSAVTSTDESLFSYSQLISEGSWDFFNNMNAPSDVKTTPTSWAQGDVAVIPTFDPHTFEPVVDGLSWSMASEGCLNPASQYIAAGSSAALDGTIVPSDGPLDHVFWLTNSLHGFSLGDFEITGEVKSFL</sequence>
<proteinExistence type="predicted"/>
<organism evidence="2 3">
    <name type="scientific">Ephemerocybe angulata</name>
    <dbReference type="NCBI Taxonomy" id="980116"/>
    <lineage>
        <taxon>Eukaryota</taxon>
        <taxon>Fungi</taxon>
        <taxon>Dikarya</taxon>
        <taxon>Basidiomycota</taxon>
        <taxon>Agaricomycotina</taxon>
        <taxon>Agaricomycetes</taxon>
        <taxon>Agaricomycetidae</taxon>
        <taxon>Agaricales</taxon>
        <taxon>Agaricineae</taxon>
        <taxon>Psathyrellaceae</taxon>
        <taxon>Ephemerocybe</taxon>
    </lineage>
</organism>
<evidence type="ECO:0000313" key="2">
    <source>
        <dbReference type="EMBL" id="KAF6743083.1"/>
    </source>
</evidence>
<gene>
    <name evidence="2" type="ORF">DFP72DRAFT_1080830</name>
</gene>
<feature type="region of interest" description="Disordered" evidence="1">
    <location>
        <begin position="154"/>
        <end position="184"/>
    </location>
</feature>
<dbReference type="AlphaFoldDB" id="A0A8H6H9X0"/>
<name>A0A8H6H9X0_9AGAR</name>
<accession>A0A8H6H9X0</accession>
<feature type="region of interest" description="Disordered" evidence="1">
    <location>
        <begin position="116"/>
        <end position="135"/>
    </location>
</feature>
<evidence type="ECO:0000256" key="1">
    <source>
        <dbReference type="SAM" id="MobiDB-lite"/>
    </source>
</evidence>
<protein>
    <submittedName>
        <fullName evidence="2">Uncharacterized protein</fullName>
    </submittedName>
</protein>
<feature type="compositionally biased region" description="Polar residues" evidence="1">
    <location>
        <begin position="168"/>
        <end position="182"/>
    </location>
</feature>
<dbReference type="EMBL" id="JACGCI010000159">
    <property type="protein sequence ID" value="KAF6743083.1"/>
    <property type="molecule type" value="Genomic_DNA"/>
</dbReference>
<keyword evidence="3" id="KW-1185">Reference proteome</keyword>
<dbReference type="Proteomes" id="UP000521943">
    <property type="component" value="Unassembled WGS sequence"/>
</dbReference>
<evidence type="ECO:0000313" key="3">
    <source>
        <dbReference type="Proteomes" id="UP000521943"/>
    </source>
</evidence>
<reference evidence="2 3" key="1">
    <citation type="submission" date="2020-07" db="EMBL/GenBank/DDBJ databases">
        <title>Comparative genomics of pyrophilous fungi reveals a link between fire events and developmental genes.</title>
        <authorList>
            <consortium name="DOE Joint Genome Institute"/>
            <person name="Steindorff A.S."/>
            <person name="Carver A."/>
            <person name="Calhoun S."/>
            <person name="Stillman K."/>
            <person name="Liu H."/>
            <person name="Lipzen A."/>
            <person name="Pangilinan J."/>
            <person name="Labutti K."/>
            <person name="Bruns T.D."/>
            <person name="Grigoriev I.V."/>
        </authorList>
    </citation>
    <scope>NUCLEOTIDE SEQUENCE [LARGE SCALE GENOMIC DNA]</scope>
    <source>
        <strain evidence="2 3">CBS 144469</strain>
    </source>
</reference>